<keyword evidence="6" id="KW-0238">DNA-binding</keyword>
<dbReference type="InterPro" id="IPR036397">
    <property type="entry name" value="RNaseH_sf"/>
</dbReference>
<evidence type="ECO:0000256" key="3">
    <source>
        <dbReference type="ARBA" id="ARBA00022679"/>
    </source>
</evidence>
<dbReference type="InterPro" id="IPR012337">
    <property type="entry name" value="RNaseH-like_sf"/>
</dbReference>
<dbReference type="Gene3D" id="3.90.1600.10">
    <property type="entry name" value="Palm domain of DNA polymerase"/>
    <property type="match status" value="1"/>
</dbReference>
<dbReference type="Gene3D" id="1.10.287.690">
    <property type="entry name" value="Helix hairpin bin"/>
    <property type="match status" value="1"/>
</dbReference>
<evidence type="ECO:0000256" key="2">
    <source>
        <dbReference type="ARBA" id="ARBA00012417"/>
    </source>
</evidence>
<evidence type="ECO:0000256" key="7">
    <source>
        <dbReference type="ARBA" id="ARBA00049244"/>
    </source>
</evidence>
<dbReference type="GO" id="GO:0006287">
    <property type="term" value="P:base-excision repair, gap-filling"/>
    <property type="evidence" value="ECO:0007669"/>
    <property type="project" value="TreeGrafter"/>
</dbReference>
<dbReference type="Pfam" id="PF03104">
    <property type="entry name" value="DNA_pol_B_exo1"/>
    <property type="match status" value="1"/>
</dbReference>
<dbReference type="SUPFAM" id="SSF51294">
    <property type="entry name" value="Hedgehog/intein (Hint) domain"/>
    <property type="match status" value="1"/>
</dbReference>
<dbReference type="PROSITE" id="PS50818">
    <property type="entry name" value="INTEIN_C_TER"/>
    <property type="match status" value="1"/>
</dbReference>
<dbReference type="GO" id="GO:0006297">
    <property type="term" value="P:nucleotide-excision repair, DNA gap filling"/>
    <property type="evidence" value="ECO:0007669"/>
    <property type="project" value="TreeGrafter"/>
</dbReference>
<comment type="similarity">
    <text evidence="1">Belongs to the DNA polymerase type-B family.</text>
</comment>
<dbReference type="GO" id="GO:0045004">
    <property type="term" value="P:DNA replication proofreading"/>
    <property type="evidence" value="ECO:0007669"/>
    <property type="project" value="TreeGrafter"/>
</dbReference>
<dbReference type="Pfam" id="PF00136">
    <property type="entry name" value="DNA_pol_B"/>
    <property type="match status" value="2"/>
</dbReference>
<organism evidence="10">
    <name type="scientific">viral metagenome</name>
    <dbReference type="NCBI Taxonomy" id="1070528"/>
    <lineage>
        <taxon>unclassified sequences</taxon>
        <taxon>metagenomes</taxon>
        <taxon>organismal metagenomes</taxon>
    </lineage>
</organism>
<keyword evidence="3" id="KW-0808">Transferase</keyword>
<dbReference type="GO" id="GO:0000166">
    <property type="term" value="F:nucleotide binding"/>
    <property type="evidence" value="ECO:0007669"/>
    <property type="project" value="InterPro"/>
</dbReference>
<evidence type="ECO:0000256" key="6">
    <source>
        <dbReference type="ARBA" id="ARBA00023125"/>
    </source>
</evidence>
<dbReference type="InterPro" id="IPR006133">
    <property type="entry name" value="DNA-dir_DNA_pol_B_exonuc"/>
</dbReference>
<dbReference type="GO" id="GO:0003677">
    <property type="term" value="F:DNA binding"/>
    <property type="evidence" value="ECO:0007669"/>
    <property type="project" value="UniProtKB-KW"/>
</dbReference>
<feature type="domain" description="DNA-directed DNA polymerase family B multifunctional" evidence="8">
    <location>
        <begin position="534"/>
        <end position="805"/>
    </location>
</feature>
<dbReference type="InterPro" id="IPR042087">
    <property type="entry name" value="DNA_pol_B_thumb"/>
</dbReference>
<dbReference type="EMBL" id="MN740616">
    <property type="protein sequence ID" value="QHU35941.1"/>
    <property type="molecule type" value="Genomic_DNA"/>
</dbReference>
<dbReference type="Gene3D" id="3.30.420.10">
    <property type="entry name" value="Ribonuclease H-like superfamily/Ribonuclease H"/>
    <property type="match status" value="2"/>
</dbReference>
<keyword evidence="5" id="KW-0239">DNA-directed DNA polymerase</keyword>
<evidence type="ECO:0000256" key="1">
    <source>
        <dbReference type="ARBA" id="ARBA00005755"/>
    </source>
</evidence>
<evidence type="ECO:0000313" key="10">
    <source>
        <dbReference type="EMBL" id="QHU35941.1"/>
    </source>
</evidence>
<dbReference type="GO" id="GO:0008296">
    <property type="term" value="F:3'-5'-DNA exonuclease activity"/>
    <property type="evidence" value="ECO:0007669"/>
    <property type="project" value="TreeGrafter"/>
</dbReference>
<accession>A0A6C0M1P8</accession>
<dbReference type="InterPro" id="IPR043502">
    <property type="entry name" value="DNA/RNA_pol_sf"/>
</dbReference>
<name>A0A6C0M1P8_9ZZZZ</name>
<feature type="domain" description="DNA-directed DNA polymerase family B exonuclease" evidence="9">
    <location>
        <begin position="165"/>
        <end position="399"/>
    </location>
</feature>
<dbReference type="SUPFAM" id="SSF53098">
    <property type="entry name" value="Ribonuclease H-like"/>
    <property type="match status" value="1"/>
</dbReference>
<dbReference type="SUPFAM" id="SSF56672">
    <property type="entry name" value="DNA/RNA polymerases"/>
    <property type="match status" value="1"/>
</dbReference>
<dbReference type="PANTHER" id="PTHR10322">
    <property type="entry name" value="DNA POLYMERASE CATALYTIC SUBUNIT"/>
    <property type="match status" value="1"/>
</dbReference>
<evidence type="ECO:0000256" key="5">
    <source>
        <dbReference type="ARBA" id="ARBA00022932"/>
    </source>
</evidence>
<evidence type="ECO:0000256" key="4">
    <source>
        <dbReference type="ARBA" id="ARBA00022695"/>
    </source>
</evidence>
<dbReference type="InterPro" id="IPR006134">
    <property type="entry name" value="DNA-dir_DNA_pol_B_multi_dom"/>
</dbReference>
<feature type="domain" description="DNA-directed DNA polymerase family B multifunctional" evidence="8">
    <location>
        <begin position="995"/>
        <end position="1280"/>
    </location>
</feature>
<evidence type="ECO:0000259" key="9">
    <source>
        <dbReference type="Pfam" id="PF03104"/>
    </source>
</evidence>
<proteinExistence type="inferred from homology"/>
<dbReference type="PANTHER" id="PTHR10322:SF23">
    <property type="entry name" value="DNA POLYMERASE DELTA CATALYTIC SUBUNIT"/>
    <property type="match status" value="1"/>
</dbReference>
<dbReference type="InterPro" id="IPR030934">
    <property type="entry name" value="Intein_C"/>
</dbReference>
<dbReference type="Gene3D" id="1.10.132.60">
    <property type="entry name" value="DNA polymerase family B, C-terminal domain"/>
    <property type="match status" value="1"/>
</dbReference>
<sequence>MAPLIFNVLDWYEGDEFPDETPNYKKGKKYTIRVFGRTEDDKSVALKICNFTPFFFLEIPLKWTQKIVERFYEYIVNKCEDSDTGKREYNGRIFNKDASYHTKHLIGYDIVNKCKFDGFTAGKKFKFIRFVFNNMTAMKRVARIFNQPLEFTDKDDENIIQSKFRIYESNIDPYLRFIHIRDLDSCGWIRIENNDYEENDEPTTTQINICCEWNKVFKEDKIGIAPFKIASYDIECTSGDGSFPLPQRLSDKIIQIGTTFTRYGNSEPYLRTIVTLGTCDNIDGAKVISCKTERDVLIKWQQLIQDEDPDIMTGYNIFYFDAKYMYDRAKLESIGCIKEFSRLSRLASWECEWKEIKLSSSALGDNILRFFKIPGRVQIDLMKVVQRDHRLASYKLDSVAETFIKEPVITMKEDDNKYIIQTNNSHTVKVGNYIKIEENGEYLESKMRVIHINDTEIHVEPDTSMEINLKVKLYWGLVKDDIHPNDIFRLQKGNSKDRQQIAVYCIQDCVLVGKLLTKLDVIINNMSMANVCSVPISYIFLRGQGIKSLSLVAKECRRKNYLIPVIKKANNSDSEGIEDIGFEGATVFEPVIGFHKVPVSVLDFNSLYPSSEIAYNMSHETIVKDSSYDNLDDFTYMEVEYNNHDGTKTKCRFAKNINGDYGIIPAILDKLIKGRKETKKQMDNEPDPFKKSILDGKQLALKVTANSLYGQLGAATSPICMKELAASTTAVGRLMLESARDFVEGRFVEILQEVLNYKNDSEKFDQLLDNELEDRNNSKFIDMMIDTCSEVQKEYDVSPHVIYGDSIAGYMPILVRNSTSGEIQIKQINNFYEEEWKSYDGFKMFKHDIKDKEQSIITNWEAYTSNGWSPIKRVIRHKCLKRMYRVGLINESFVDVTEDHSLLDNDMNIIKPSSNIIGTQLLIMNDSLCIPLFKSHIDDNEYIKLQKNWHNNEWNQDSRIKQVKQVAYSHDLYVYDLETEEGNFQAGIGNIIVKNTDSIFIKMNITNKETKEVRCDKQSLEWSIKLAIIASKLLKIRLPPPENMEYEKTFWPFAIMAKKKYVGNKYEDNPDKYKQSSMGIVLKRRDNANIVKKVIGGIIDIMMTDMDNNKTKVFAKQFIKDMLKGKYPIKDFITTKTLKGSYKVTLVNGDGDKIPTTVNVTDALKDVNEVEGMCTSDMSEKEKQKIRDYHRKESMKLDKVSMSHVKLAKRMSERDSGNKPQINERIPFVTIEKYKPRGVKMLQGDIIEHPDYIKANNLHIDYLFYLTNQILNPAVQILDLIIENSKEKIFMKTINKHKEKRKVRDAIECDRLKTIQINKVNEERSKELKWTVLDSDDDETSNWLSPDVMLNMVAEASSSKTKVKKSRKKVTC</sequence>
<dbReference type="Gene3D" id="2.170.16.10">
    <property type="entry name" value="Hedgehog/Intein (Hint) domain"/>
    <property type="match status" value="1"/>
</dbReference>
<dbReference type="GO" id="GO:0043625">
    <property type="term" value="C:delta DNA polymerase complex"/>
    <property type="evidence" value="ECO:0007669"/>
    <property type="project" value="TreeGrafter"/>
</dbReference>
<dbReference type="InterPro" id="IPR006172">
    <property type="entry name" value="DNA-dir_DNA_pol_B"/>
</dbReference>
<dbReference type="InterPro" id="IPR050240">
    <property type="entry name" value="DNA_pol_type-B"/>
</dbReference>
<keyword evidence="4" id="KW-0548">Nucleotidyltransferase</keyword>
<dbReference type="EC" id="2.7.7.7" evidence="2"/>
<evidence type="ECO:0000259" key="8">
    <source>
        <dbReference type="Pfam" id="PF00136"/>
    </source>
</evidence>
<dbReference type="PRINTS" id="PR00106">
    <property type="entry name" value="DNAPOLB"/>
</dbReference>
<comment type="catalytic activity">
    <reaction evidence="7">
        <text>DNA(n) + a 2'-deoxyribonucleoside 5'-triphosphate = DNA(n+1) + diphosphate</text>
        <dbReference type="Rhea" id="RHEA:22508"/>
        <dbReference type="Rhea" id="RHEA-COMP:17339"/>
        <dbReference type="Rhea" id="RHEA-COMP:17340"/>
        <dbReference type="ChEBI" id="CHEBI:33019"/>
        <dbReference type="ChEBI" id="CHEBI:61560"/>
        <dbReference type="ChEBI" id="CHEBI:173112"/>
        <dbReference type="EC" id="2.7.7.7"/>
    </reaction>
</comment>
<dbReference type="CDD" id="cd00081">
    <property type="entry name" value="Hint"/>
    <property type="match status" value="1"/>
</dbReference>
<dbReference type="InterPro" id="IPR023211">
    <property type="entry name" value="DNA_pol_palm_dom_sf"/>
</dbReference>
<dbReference type="SMART" id="SM00486">
    <property type="entry name" value="POLBc"/>
    <property type="match status" value="1"/>
</dbReference>
<reference evidence="10" key="1">
    <citation type="journal article" date="2020" name="Nature">
        <title>Giant virus diversity and host interactions through global metagenomics.</title>
        <authorList>
            <person name="Schulz F."/>
            <person name="Roux S."/>
            <person name="Paez-Espino D."/>
            <person name="Jungbluth S."/>
            <person name="Walsh D.A."/>
            <person name="Denef V.J."/>
            <person name="McMahon K.D."/>
            <person name="Konstantinidis K.T."/>
            <person name="Eloe-Fadrosh E.A."/>
            <person name="Kyrpides N.C."/>
            <person name="Woyke T."/>
        </authorList>
    </citation>
    <scope>NUCLEOTIDE SEQUENCE</scope>
    <source>
        <strain evidence="10">GVMAG-S-1035085-51</strain>
    </source>
</reference>
<dbReference type="Gene3D" id="3.30.342.10">
    <property type="entry name" value="DNA Polymerase, chain B, domain 1"/>
    <property type="match status" value="1"/>
</dbReference>
<dbReference type="InterPro" id="IPR036844">
    <property type="entry name" value="Hint_dom_sf"/>
</dbReference>
<dbReference type="GO" id="GO:0003887">
    <property type="term" value="F:DNA-directed DNA polymerase activity"/>
    <property type="evidence" value="ECO:0007669"/>
    <property type="project" value="UniProtKB-KW"/>
</dbReference>
<protein>
    <recommendedName>
        <fullName evidence="2">DNA-directed DNA polymerase</fullName>
        <ecNumber evidence="2">2.7.7.7</ecNumber>
    </recommendedName>
</protein>